<dbReference type="RefSeq" id="XP_024871701.1">
    <property type="nucleotide sequence ID" value="XM_025015933.1"/>
</dbReference>
<keyword evidence="1" id="KW-1185">Reference proteome</keyword>
<protein>
    <submittedName>
        <fullName evidence="2">Uncharacterized protein LOC112454493</fullName>
    </submittedName>
</protein>
<dbReference type="PANTHER" id="PTHR47331">
    <property type="entry name" value="PHD-TYPE DOMAIN-CONTAINING PROTEIN"/>
    <property type="match status" value="1"/>
</dbReference>
<name>A0A6J1PQY4_9HYME</name>
<dbReference type="AlphaFoldDB" id="A0A6J1PQY4"/>
<dbReference type="OrthoDB" id="7553019at2759"/>
<accession>A0A6J1PQY4</accession>
<dbReference type="GeneID" id="112454493"/>
<gene>
    <name evidence="2" type="primary">LOC112454493</name>
</gene>
<dbReference type="Pfam" id="PF05380">
    <property type="entry name" value="Peptidase_A17"/>
    <property type="match status" value="1"/>
</dbReference>
<dbReference type="SUPFAM" id="SSF56672">
    <property type="entry name" value="DNA/RNA polymerases"/>
    <property type="match status" value="1"/>
</dbReference>
<reference evidence="2" key="1">
    <citation type="submission" date="2025-08" db="UniProtKB">
        <authorList>
            <consortium name="RefSeq"/>
        </authorList>
    </citation>
    <scope>IDENTIFICATION</scope>
    <source>
        <tissue evidence="2">Whole body</tissue>
    </source>
</reference>
<sequence>MEDFRGGSKTYTVGEERLCEQHFVKTTLRNEQGRYVVQLPLKQQLVDNLGTSRDIALNRLRSLERRFDKDPNLRVRYSNFIHEYIDLGHVRQILEEDPNEPGAYYMPHHCVLKEDAKSTKLRVVFDASCKADSGLSLNDIMMVGPVIQDDLFSILLRFRIHLYVLVADIVKMYRQVLVHPSQTKLQRFLWRDDKTLDVQTFESLVVTFGEAAAAFLVIRCLIDLAERYEKEFPIASLILKRDFYMDDMLTGADSKQEALAIRDQIIPLLRLGSFELSKWGSNCPELLAGISDRSDRVVPFDKDNNFRVLGTGWDMRDDLFCFSLNPLPSSRTITKRLILSELAKLFDPMGLLGPTVVVAKILLQTLWQSGVGWDESVPQEVHTKWLQFRLQLSNIDKLRIPRCVKQRAEARFIQIHGFCDASERACVYVRTQLGPESYASHLLCSKSRVAPVKAISLPRLELAAALLLSQLMDKVKSAIDTIGMSIRLWSDSTITLNWINSHSRKWSTFVANRVGEIQRLTETSNWRHVKSSNNPADVLSRGLLPSELVDCELWWHGPSYLRLPECDWPSSEFEVLTEDLPEQKVACMAASSFDFGTLNDLIETGLLT</sequence>
<evidence type="ECO:0000313" key="1">
    <source>
        <dbReference type="Proteomes" id="UP000504618"/>
    </source>
</evidence>
<dbReference type="InterPro" id="IPR043502">
    <property type="entry name" value="DNA/RNA_pol_sf"/>
</dbReference>
<dbReference type="Proteomes" id="UP000504618">
    <property type="component" value="Unplaced"/>
</dbReference>
<evidence type="ECO:0000313" key="2">
    <source>
        <dbReference type="RefSeq" id="XP_024871701.1"/>
    </source>
</evidence>
<proteinExistence type="predicted"/>
<organism evidence="1 2">
    <name type="scientific">Temnothorax curvispinosus</name>
    <dbReference type="NCBI Taxonomy" id="300111"/>
    <lineage>
        <taxon>Eukaryota</taxon>
        <taxon>Metazoa</taxon>
        <taxon>Ecdysozoa</taxon>
        <taxon>Arthropoda</taxon>
        <taxon>Hexapoda</taxon>
        <taxon>Insecta</taxon>
        <taxon>Pterygota</taxon>
        <taxon>Neoptera</taxon>
        <taxon>Endopterygota</taxon>
        <taxon>Hymenoptera</taxon>
        <taxon>Apocrita</taxon>
        <taxon>Aculeata</taxon>
        <taxon>Formicoidea</taxon>
        <taxon>Formicidae</taxon>
        <taxon>Myrmicinae</taxon>
        <taxon>Temnothorax</taxon>
    </lineage>
</organism>
<dbReference type="GO" id="GO:0071897">
    <property type="term" value="P:DNA biosynthetic process"/>
    <property type="evidence" value="ECO:0007669"/>
    <property type="project" value="UniProtKB-ARBA"/>
</dbReference>
<dbReference type="InterPro" id="IPR008042">
    <property type="entry name" value="Retrotrans_Pao"/>
</dbReference>